<accession>A0A1I1JZZ7</accession>
<proteinExistence type="predicted"/>
<reference evidence="2" key="1">
    <citation type="submission" date="2016-10" db="EMBL/GenBank/DDBJ databases">
        <authorList>
            <person name="Varghese N."/>
            <person name="Submissions S."/>
        </authorList>
    </citation>
    <scope>NUCLEOTIDE SEQUENCE [LARGE SCALE GENOMIC DNA]</scope>
    <source>
        <strain evidence="2">DSM 23439</strain>
    </source>
</reference>
<name>A0A1I1JZZ7_9GAMM</name>
<dbReference type="EMBL" id="FOLY01000003">
    <property type="protein sequence ID" value="SFC53831.1"/>
    <property type="molecule type" value="Genomic_DNA"/>
</dbReference>
<dbReference type="Proteomes" id="UP000199046">
    <property type="component" value="Unassembled WGS sequence"/>
</dbReference>
<evidence type="ECO:0000313" key="2">
    <source>
        <dbReference type="Proteomes" id="UP000199046"/>
    </source>
</evidence>
<keyword evidence="2" id="KW-1185">Reference proteome</keyword>
<organism evidence="1 2">
    <name type="scientific">Kushneria avicenniae</name>
    <dbReference type="NCBI Taxonomy" id="402385"/>
    <lineage>
        <taxon>Bacteria</taxon>
        <taxon>Pseudomonadati</taxon>
        <taxon>Pseudomonadota</taxon>
        <taxon>Gammaproteobacteria</taxon>
        <taxon>Oceanospirillales</taxon>
        <taxon>Halomonadaceae</taxon>
        <taxon>Kushneria</taxon>
    </lineage>
</organism>
<dbReference type="AlphaFoldDB" id="A0A1I1JZZ7"/>
<gene>
    <name evidence="1" type="ORF">SAMN05421848_1870</name>
</gene>
<sequence length="84" mass="9940">MPIFMKQQAEFLTWRMWVAVSPISSVGAIYVSDAFTQARMINFWRFSRLNTSQDIVSHFMPLIAMERIFKTKRYDYTARHISNG</sequence>
<protein>
    <submittedName>
        <fullName evidence="1">Uncharacterized protein</fullName>
    </submittedName>
</protein>
<evidence type="ECO:0000313" key="1">
    <source>
        <dbReference type="EMBL" id="SFC53831.1"/>
    </source>
</evidence>
<dbReference type="STRING" id="402385.SAMN05421848_1870"/>